<dbReference type="CDD" id="cd04080">
    <property type="entry name" value="CBM6_cellulase-like"/>
    <property type="match status" value="2"/>
</dbReference>
<dbReference type="Gene3D" id="2.60.120.260">
    <property type="entry name" value="Galactose-binding domain-like"/>
    <property type="match status" value="2"/>
</dbReference>
<feature type="domain" description="CBM6" evidence="4">
    <location>
        <begin position="458"/>
        <end position="584"/>
    </location>
</feature>
<evidence type="ECO:0000259" key="4">
    <source>
        <dbReference type="PROSITE" id="PS51175"/>
    </source>
</evidence>
<dbReference type="NCBIfam" id="TIGR04183">
    <property type="entry name" value="Por_Secre_tail"/>
    <property type="match status" value="1"/>
</dbReference>
<keyword evidence="6" id="KW-1185">Reference proteome</keyword>
<dbReference type="Pfam" id="PF00150">
    <property type="entry name" value="Cellulase"/>
    <property type="match status" value="1"/>
</dbReference>
<dbReference type="PROSITE" id="PS51175">
    <property type="entry name" value="CBM6"/>
    <property type="match status" value="2"/>
</dbReference>
<dbReference type="EMBL" id="JBIPKE010000019">
    <property type="protein sequence ID" value="MFH6985006.1"/>
    <property type="molecule type" value="Genomic_DNA"/>
</dbReference>
<reference evidence="5 6" key="1">
    <citation type="journal article" date="2013" name="Int. J. Syst. Evol. Microbiol.">
        <title>Marinoscillum luteum sp. nov., isolated from marine sediment.</title>
        <authorList>
            <person name="Cha I.T."/>
            <person name="Park S.J."/>
            <person name="Kim S.J."/>
            <person name="Kim J.G."/>
            <person name="Jung M.Y."/>
            <person name="Shin K.S."/>
            <person name="Kwon K.K."/>
            <person name="Yang S.H."/>
            <person name="Seo Y.S."/>
            <person name="Rhee S.K."/>
        </authorList>
    </citation>
    <scope>NUCLEOTIDE SEQUENCE [LARGE SCALE GENOMIC DNA]</scope>
    <source>
        <strain evidence="5 6">KCTC 23939</strain>
    </source>
</reference>
<accession>A0ABW7NBK6</accession>
<protein>
    <submittedName>
        <fullName evidence="5">Carbohydrate-binding protein</fullName>
    </submittedName>
</protein>
<dbReference type="Proteomes" id="UP001610063">
    <property type="component" value="Unassembled WGS sequence"/>
</dbReference>
<dbReference type="SUPFAM" id="SSF49785">
    <property type="entry name" value="Galactose-binding domain-like"/>
    <property type="match status" value="2"/>
</dbReference>
<dbReference type="Gene3D" id="3.20.20.80">
    <property type="entry name" value="Glycosidases"/>
    <property type="match status" value="1"/>
</dbReference>
<dbReference type="PANTHER" id="PTHR31297:SF13">
    <property type="entry name" value="PUTATIVE-RELATED"/>
    <property type="match status" value="1"/>
</dbReference>
<dbReference type="InterPro" id="IPR005084">
    <property type="entry name" value="CBM6"/>
</dbReference>
<dbReference type="RefSeq" id="WP_395418462.1">
    <property type="nucleotide sequence ID" value="NZ_JBIPKE010000019.1"/>
</dbReference>
<dbReference type="InterPro" id="IPR017853">
    <property type="entry name" value="GH"/>
</dbReference>
<evidence type="ECO:0000256" key="1">
    <source>
        <dbReference type="ARBA" id="ARBA00022729"/>
    </source>
</evidence>
<sequence length="912" mass="102058">MRYFFKIGVLCCFLLVFGHWVSAQLLHTEGQKIVDSEGNEVIWRGIGLGGWMLQEGYMLGTSGAQHVLEQRIEELVGAESKEQFYEAWLANHTRKIDVDSMATWGYNMIRLPMHYKLFTPPIEEEPVAGEITWIDKGFEMTDELLEWCKANNMYLILDLHAAPGGQGENADISDYDPSKPSLWESEANRAKMVALWRKLAERYADEPMIGAYDIINEPNWGFQNHDSDPNGCAESQNTLLWDLQKEVTAAIREVDPDHIIVIEGNCWGNNYSGLPTLWDDNLVISYHKYWNGNTQGDIQGMLNMRTERNVPIWLGETGENSNKWFTDCIELLEDNSIGWSWWPLKKLGLNNPLEVPYNDDYRAVVKYWNGEGAKPSQEVALAGLMQLAEDIKLENTLYHKDVVDAKIRQPHTLDTKPFKTHRLTEGQATVVQATDYDLGRNEYAYYDKVSANYHGSTGEYTAWNSGWAYRNDGVDIEPIADSEEVTNGYNVGWTEDGEWLQYTVEVDVSGAYQVVVRYAGQAAGSIHLEVDGVDISGPVELPATGGFQVWKDQVIENVALESGTKSIQFHIDKGGFNFSYLSFFLTGELSELDFKALSSTTYDDESILLNLNKRVKQESISSAGFVVSVDGEDLTPSEVMINDKSEFQILIKLSETLGDDNVILLSYTGTNLEAQDGTSLEAFSDLPVDNQLPAHFSIPGKIEAEDFEVNVGLELEATTDTGLGQNIGYTSTGDYLEYLVNVQFSGVYDLDVRIACNNNSGKLAFQQLDKEGNVLNEAQVDVPVTGGWQTWETVSAQMTLEEGRGRLKVKILDPEFNMNWFRFTAAPEILGVEAPGRLTFYPNPADDFLMINAPGLGGLLQVTIHNLSGQLVFKKQEVHSQERIDISGLPGGLYVIEVSGEKGTLESKVMVR</sequence>
<dbReference type="PANTHER" id="PTHR31297">
    <property type="entry name" value="GLUCAN ENDO-1,6-BETA-GLUCOSIDASE B"/>
    <property type="match status" value="1"/>
</dbReference>
<dbReference type="InterPro" id="IPR001547">
    <property type="entry name" value="Glyco_hydro_5"/>
</dbReference>
<organism evidence="5 6">
    <name type="scientific">Marinoscillum luteum</name>
    <dbReference type="NCBI Taxonomy" id="861051"/>
    <lineage>
        <taxon>Bacteria</taxon>
        <taxon>Pseudomonadati</taxon>
        <taxon>Bacteroidota</taxon>
        <taxon>Cytophagia</taxon>
        <taxon>Cytophagales</taxon>
        <taxon>Reichenbachiellaceae</taxon>
        <taxon>Marinoscillum</taxon>
    </lineage>
</organism>
<evidence type="ECO:0000313" key="6">
    <source>
        <dbReference type="Proteomes" id="UP001610063"/>
    </source>
</evidence>
<feature type="domain" description="CBM6" evidence="4">
    <location>
        <begin position="700"/>
        <end position="824"/>
    </location>
</feature>
<dbReference type="SMART" id="SM00606">
    <property type="entry name" value="CBD_IV"/>
    <property type="match status" value="2"/>
</dbReference>
<dbReference type="Pfam" id="PF18962">
    <property type="entry name" value="Por_Secre_tail"/>
    <property type="match status" value="1"/>
</dbReference>
<dbReference type="InterPro" id="IPR006584">
    <property type="entry name" value="Cellulose-bd_IV"/>
</dbReference>
<dbReference type="InterPro" id="IPR026444">
    <property type="entry name" value="Secre_tail"/>
</dbReference>
<evidence type="ECO:0000256" key="3">
    <source>
        <dbReference type="ARBA" id="ARBA00023295"/>
    </source>
</evidence>
<evidence type="ECO:0000313" key="5">
    <source>
        <dbReference type="EMBL" id="MFH6985006.1"/>
    </source>
</evidence>
<comment type="caution">
    <text evidence="5">The sequence shown here is derived from an EMBL/GenBank/DDBJ whole genome shotgun (WGS) entry which is preliminary data.</text>
</comment>
<gene>
    <name evidence="5" type="ORF">ACHKAR_16240</name>
</gene>
<evidence type="ECO:0000256" key="2">
    <source>
        <dbReference type="ARBA" id="ARBA00022801"/>
    </source>
</evidence>
<dbReference type="Pfam" id="PF03422">
    <property type="entry name" value="CBM_6"/>
    <property type="match status" value="2"/>
</dbReference>
<keyword evidence="1" id="KW-0732">Signal</keyword>
<dbReference type="SUPFAM" id="SSF51445">
    <property type="entry name" value="(Trans)glycosidases"/>
    <property type="match status" value="1"/>
</dbReference>
<dbReference type="InterPro" id="IPR008979">
    <property type="entry name" value="Galactose-bd-like_sf"/>
</dbReference>
<name>A0ABW7NBK6_9BACT</name>
<dbReference type="InterPro" id="IPR050386">
    <property type="entry name" value="Glycosyl_hydrolase_5"/>
</dbReference>
<proteinExistence type="predicted"/>
<keyword evidence="3" id="KW-0326">Glycosidase</keyword>
<keyword evidence="2" id="KW-0378">Hydrolase</keyword>